<feature type="domain" description="Glycoside hydrolase family 42 N-terminal" evidence="4">
    <location>
        <begin position="244"/>
        <end position="290"/>
    </location>
</feature>
<dbReference type="Pfam" id="PF02449">
    <property type="entry name" value="Glyco_hydro_42"/>
    <property type="match status" value="1"/>
</dbReference>
<keyword evidence="1" id="KW-0378">Hydrolase</keyword>
<keyword evidence="2" id="KW-0326">Glycosidase</keyword>
<organism evidence="5 6">
    <name type="scientific">Acidovorax temperans</name>
    <dbReference type="NCBI Taxonomy" id="80878"/>
    <lineage>
        <taxon>Bacteria</taxon>
        <taxon>Pseudomonadati</taxon>
        <taxon>Pseudomonadota</taxon>
        <taxon>Betaproteobacteria</taxon>
        <taxon>Burkholderiales</taxon>
        <taxon>Comamonadaceae</taxon>
        <taxon>Acidovorax</taxon>
    </lineage>
</organism>
<dbReference type="STRING" id="80878.RP29_06955"/>
<dbReference type="InterPro" id="IPR017853">
    <property type="entry name" value="GH"/>
</dbReference>
<dbReference type="GO" id="GO:0005975">
    <property type="term" value="P:carbohydrate metabolic process"/>
    <property type="evidence" value="ECO:0007669"/>
    <property type="project" value="InterPro"/>
</dbReference>
<dbReference type="GO" id="GO:0004565">
    <property type="term" value="F:beta-galactosidase activity"/>
    <property type="evidence" value="ECO:0007669"/>
    <property type="project" value="InterPro"/>
</dbReference>
<dbReference type="GO" id="GO:0009341">
    <property type="term" value="C:beta-galactosidase complex"/>
    <property type="evidence" value="ECO:0007669"/>
    <property type="project" value="InterPro"/>
</dbReference>
<evidence type="ECO:0000313" key="5">
    <source>
        <dbReference type="EMBL" id="KJA11242.1"/>
    </source>
</evidence>
<reference evidence="5 6" key="1">
    <citation type="submission" date="2014-12" db="EMBL/GenBank/DDBJ databases">
        <title>Isolation of bacteria from lake water.</title>
        <authorList>
            <person name="Sheng K.-Y."/>
            <person name="Chin P.-S."/>
            <person name="Chan K.-G."/>
            <person name="Tan G.S."/>
        </authorList>
    </citation>
    <scope>NUCLEOTIDE SEQUENCE [LARGE SCALE GENOMIC DNA]</scope>
    <source>
        <strain evidence="5 6">KY4</strain>
    </source>
</reference>
<dbReference type="Proteomes" id="UP000032566">
    <property type="component" value="Unassembled WGS sequence"/>
</dbReference>
<dbReference type="PATRIC" id="fig|80878.5.peg.713"/>
<name>A0A0D7KBD3_9BURK</name>
<sequence length="611" mass="68670">MQLATTAACLASVLLLTNSLPAVAQTGPVRSPLVVAPVIEGLQMCDEAAQDLRFANVYEAEGQCRRLKVSGTAALNRLLDTLEPGGPKGQVQIGFTATLQLLGLYKQSGKGWEIDDAQLDNFFRVISQVKRPVVLYLAADHFDSFGPLTRELQKDPQNLLQLRDGKPLTLNYFGYHVIPYTLQTDPHLPVNRYRYAALKHVAKKISALPKEAQSRIVAITFMGELHQMFPDFENGMGSFKDIQVTDYSPASVTGFQRWLEKQFSTIEKLNSATGLSFKSWAEVTAPAKDIRKEKLAHFGEHYDAFADGKLPFSGWLWDPQNQIQKLDLYVDGRMVAPIERGLNRLDVYRAVADITDPNVGFRLDYDFSQLPPGRHLAQAVAEAQGKNYLLGEAPFTVVPRNQSSTAAEPAASLRSLPKVSKLPGVKAWMDLPSSGQDVYFNPLAKLWNQYREWQVQQMLEEFHTRAIQAGLPAAKLFSHQIMPQVNSSWNHNLFAANASLKAQMPWKQGINMYGGTTHSAWMRDYLTRERITDYGVPEFHPQQWKTESVHMTALQAQYDQGARFISPYYFSLVPQRFKGNGFGINRLELGPNNQQDGSHQFYKALIKFAKK</sequence>
<dbReference type="AlphaFoldDB" id="A0A0D7KBD3"/>
<dbReference type="SUPFAM" id="SSF51445">
    <property type="entry name" value="(Trans)glycosidases"/>
    <property type="match status" value="1"/>
</dbReference>
<evidence type="ECO:0000313" key="6">
    <source>
        <dbReference type="Proteomes" id="UP000032566"/>
    </source>
</evidence>
<accession>A0A0D7KBD3</accession>
<proteinExistence type="predicted"/>
<gene>
    <name evidence="5" type="ORF">RP29_06955</name>
</gene>
<comment type="caution">
    <text evidence="5">The sequence shown here is derived from an EMBL/GenBank/DDBJ whole genome shotgun (WGS) entry which is preliminary data.</text>
</comment>
<feature type="chain" id="PRO_5002320698" description="Glycoside hydrolase family 42 N-terminal domain-containing protein" evidence="3">
    <location>
        <begin position="25"/>
        <end position="611"/>
    </location>
</feature>
<feature type="signal peptide" evidence="3">
    <location>
        <begin position="1"/>
        <end position="24"/>
    </location>
</feature>
<dbReference type="Gene3D" id="3.20.20.80">
    <property type="entry name" value="Glycosidases"/>
    <property type="match status" value="1"/>
</dbReference>
<protein>
    <recommendedName>
        <fullName evidence="4">Glycoside hydrolase family 42 N-terminal domain-containing protein</fullName>
    </recommendedName>
</protein>
<evidence type="ECO:0000256" key="1">
    <source>
        <dbReference type="ARBA" id="ARBA00022801"/>
    </source>
</evidence>
<evidence type="ECO:0000256" key="3">
    <source>
        <dbReference type="SAM" id="SignalP"/>
    </source>
</evidence>
<dbReference type="InterPro" id="IPR013529">
    <property type="entry name" value="Glyco_hydro_42_N"/>
</dbReference>
<evidence type="ECO:0000259" key="4">
    <source>
        <dbReference type="Pfam" id="PF02449"/>
    </source>
</evidence>
<dbReference type="EMBL" id="JXYQ01000019">
    <property type="protein sequence ID" value="KJA11242.1"/>
    <property type="molecule type" value="Genomic_DNA"/>
</dbReference>
<keyword evidence="6" id="KW-1185">Reference proteome</keyword>
<keyword evidence="3" id="KW-0732">Signal</keyword>
<evidence type="ECO:0000256" key="2">
    <source>
        <dbReference type="ARBA" id="ARBA00023295"/>
    </source>
</evidence>